<name>A0ABQ2M4T5_9ACTN</name>
<sequence length="145" mass="15373">MPAPTTGTGRRRRVPATAPRPGYRKDSDTRVRPDETPDEATECDPEAAAHASATAAEIVRWGTFACALAPLTLLVCGSPLQTVAATAAGLAAVNAACRALLRCSERVYTRQATGRWPAGRPEPHRGRHSRTGTGLHRGGRHTGRT</sequence>
<evidence type="ECO:0000313" key="3">
    <source>
        <dbReference type="Proteomes" id="UP000631535"/>
    </source>
</evidence>
<feature type="region of interest" description="Disordered" evidence="1">
    <location>
        <begin position="114"/>
        <end position="145"/>
    </location>
</feature>
<feature type="compositionally biased region" description="Acidic residues" evidence="1">
    <location>
        <begin position="36"/>
        <end position="45"/>
    </location>
</feature>
<evidence type="ECO:0000313" key="2">
    <source>
        <dbReference type="EMBL" id="GGO46891.1"/>
    </source>
</evidence>
<reference evidence="3" key="1">
    <citation type="journal article" date="2019" name="Int. J. Syst. Evol. Microbiol.">
        <title>The Global Catalogue of Microorganisms (GCM) 10K type strain sequencing project: providing services to taxonomists for standard genome sequencing and annotation.</title>
        <authorList>
            <consortium name="The Broad Institute Genomics Platform"/>
            <consortium name="The Broad Institute Genome Sequencing Center for Infectious Disease"/>
            <person name="Wu L."/>
            <person name="Ma J."/>
        </authorList>
    </citation>
    <scope>NUCLEOTIDE SEQUENCE [LARGE SCALE GENOMIC DNA]</scope>
    <source>
        <strain evidence="3">CGMCC 4.7178</strain>
    </source>
</reference>
<feature type="compositionally biased region" description="Basic and acidic residues" evidence="1">
    <location>
        <begin position="23"/>
        <end position="35"/>
    </location>
</feature>
<gene>
    <name evidence="2" type="ORF">GCM10012287_18250</name>
</gene>
<accession>A0ABQ2M4T5</accession>
<protein>
    <submittedName>
        <fullName evidence="2">Uncharacterized protein</fullName>
    </submittedName>
</protein>
<feature type="region of interest" description="Disordered" evidence="1">
    <location>
        <begin position="1"/>
        <end position="48"/>
    </location>
</feature>
<comment type="caution">
    <text evidence="2">The sequence shown here is derived from an EMBL/GenBank/DDBJ whole genome shotgun (WGS) entry which is preliminary data.</text>
</comment>
<keyword evidence="3" id="KW-1185">Reference proteome</keyword>
<evidence type="ECO:0000256" key="1">
    <source>
        <dbReference type="SAM" id="MobiDB-lite"/>
    </source>
</evidence>
<dbReference type="Proteomes" id="UP000631535">
    <property type="component" value="Unassembled WGS sequence"/>
</dbReference>
<dbReference type="EMBL" id="BMMP01000005">
    <property type="protein sequence ID" value="GGO46891.1"/>
    <property type="molecule type" value="Genomic_DNA"/>
</dbReference>
<dbReference type="RefSeq" id="WP_229711731.1">
    <property type="nucleotide sequence ID" value="NZ_BMMP01000005.1"/>
</dbReference>
<proteinExistence type="predicted"/>
<organism evidence="2 3">
    <name type="scientific">Streptomyces daqingensis</name>
    <dbReference type="NCBI Taxonomy" id="1472640"/>
    <lineage>
        <taxon>Bacteria</taxon>
        <taxon>Bacillati</taxon>
        <taxon>Actinomycetota</taxon>
        <taxon>Actinomycetes</taxon>
        <taxon>Kitasatosporales</taxon>
        <taxon>Streptomycetaceae</taxon>
        <taxon>Streptomyces</taxon>
    </lineage>
</organism>